<keyword evidence="8 10" id="KW-0234">DNA repair</keyword>
<evidence type="ECO:0000313" key="16">
    <source>
        <dbReference type="Proteomes" id="UP000231990"/>
    </source>
</evidence>
<comment type="similarity">
    <text evidence="1 10">Belongs to the Nth/MutY family.</text>
</comment>
<dbReference type="CDD" id="cd00056">
    <property type="entry name" value="ENDO3c"/>
    <property type="match status" value="1"/>
</dbReference>
<feature type="binding site" evidence="10">
    <location>
        <position position="217"/>
    </location>
    <ligand>
        <name>[4Fe-4S] cluster</name>
        <dbReference type="ChEBI" id="CHEBI:49883"/>
    </ligand>
</feature>
<dbReference type="GO" id="GO:0019104">
    <property type="term" value="F:DNA N-glycosylase activity"/>
    <property type="evidence" value="ECO:0007669"/>
    <property type="project" value="UniProtKB-UniRule"/>
</dbReference>
<sequence>MPRKNTSESKDRQRKPEFVPTRQYVSRVFSLLKGEFGAVRSPLHYKKDYEFAISVILSAQCTDERVNQVAPVLFSRFPTLESIANAEPKKIEEIIFPTGFYRNKTKSILGFSKRLLEDYNGKLPESMEELTGLPGIGRKTANVILNEIHGISQGFVVDTHVKRVSVKLGLTENTDPVKVEKDLLRIVPSAYWMDLSLYLIFLGRKWCKAHKTFCNECVLKDLCPSSSTESAQRNTKKGKR</sequence>
<dbReference type="EMBL" id="NPDY01000009">
    <property type="protein sequence ID" value="PJZ69436.1"/>
    <property type="molecule type" value="Genomic_DNA"/>
</dbReference>
<dbReference type="InterPro" id="IPR011257">
    <property type="entry name" value="DNA_glycosylase"/>
</dbReference>
<dbReference type="InterPro" id="IPR003583">
    <property type="entry name" value="Hlx-hairpin-Hlx_DNA-bd_motif"/>
</dbReference>
<keyword evidence="14" id="KW-0255">Endonuclease</keyword>
<dbReference type="SMART" id="SM00278">
    <property type="entry name" value="HhH1"/>
    <property type="match status" value="1"/>
</dbReference>
<dbReference type="InterPro" id="IPR000445">
    <property type="entry name" value="HhH_motif"/>
</dbReference>
<evidence type="ECO:0000256" key="7">
    <source>
        <dbReference type="ARBA" id="ARBA00023014"/>
    </source>
</evidence>
<evidence type="ECO:0000256" key="2">
    <source>
        <dbReference type="ARBA" id="ARBA00022485"/>
    </source>
</evidence>
<dbReference type="SUPFAM" id="SSF48150">
    <property type="entry name" value="DNA-glycosylase"/>
    <property type="match status" value="1"/>
</dbReference>
<evidence type="ECO:0000313" key="14">
    <source>
        <dbReference type="EMBL" id="PJZ72261.1"/>
    </source>
</evidence>
<dbReference type="FunFam" id="1.10.340.30:FF:000001">
    <property type="entry name" value="Endonuclease III"/>
    <property type="match status" value="1"/>
</dbReference>
<proteinExistence type="inferred from homology"/>
<dbReference type="GO" id="GO:0046872">
    <property type="term" value="F:metal ion binding"/>
    <property type="evidence" value="ECO:0007669"/>
    <property type="project" value="UniProtKB-KW"/>
</dbReference>
<keyword evidence="6 10" id="KW-0408">Iron</keyword>
<reference evidence="15 16" key="1">
    <citation type="submission" date="2017-07" db="EMBL/GenBank/DDBJ databases">
        <title>Leptospira spp. isolated from tropical soils.</title>
        <authorList>
            <person name="Thibeaux R."/>
            <person name="Iraola G."/>
            <person name="Ferres I."/>
            <person name="Bierque E."/>
            <person name="Girault D."/>
            <person name="Soupe-Gilbert M.-E."/>
            <person name="Picardeau M."/>
            <person name="Goarant C."/>
        </authorList>
    </citation>
    <scope>NUCLEOTIDE SEQUENCE [LARGE SCALE GENOMIC DNA]</scope>
    <source>
        <strain evidence="14 16">FH1-B-B1</strain>
        <strain evidence="13 15">FH1-B-C1</strain>
    </source>
</reference>
<evidence type="ECO:0000256" key="8">
    <source>
        <dbReference type="ARBA" id="ARBA00023204"/>
    </source>
</evidence>
<feature type="binding site" evidence="10">
    <location>
        <position position="214"/>
    </location>
    <ligand>
        <name>[4Fe-4S] cluster</name>
        <dbReference type="ChEBI" id="CHEBI:49883"/>
    </ligand>
</feature>
<keyword evidence="14" id="KW-0540">Nuclease</keyword>
<dbReference type="GO" id="GO:0051539">
    <property type="term" value="F:4 iron, 4 sulfur cluster binding"/>
    <property type="evidence" value="ECO:0007669"/>
    <property type="project" value="UniProtKB-UniRule"/>
</dbReference>
<protein>
    <recommendedName>
        <fullName evidence="10">Endonuclease III</fullName>
        <ecNumber evidence="10">4.2.99.18</ecNumber>
    </recommendedName>
    <alternativeName>
        <fullName evidence="10">DNA-(apurinic or apyrimidinic site) lyase</fullName>
    </alternativeName>
</protein>
<dbReference type="Gene3D" id="1.10.340.30">
    <property type="entry name" value="Hypothetical protein, domain 2"/>
    <property type="match status" value="1"/>
</dbReference>
<keyword evidence="15" id="KW-1185">Reference proteome</keyword>
<comment type="caution">
    <text evidence="14">The sequence shown here is derived from an EMBL/GenBank/DDBJ whole genome shotgun (WGS) entry which is preliminary data.</text>
</comment>
<organism evidence="14 16">
    <name type="scientific">Leptospira perolatii</name>
    <dbReference type="NCBI Taxonomy" id="2023191"/>
    <lineage>
        <taxon>Bacteria</taxon>
        <taxon>Pseudomonadati</taxon>
        <taxon>Spirochaetota</taxon>
        <taxon>Spirochaetia</taxon>
        <taxon>Leptospirales</taxon>
        <taxon>Leptospiraceae</taxon>
        <taxon>Leptospira</taxon>
    </lineage>
</organism>
<dbReference type="AlphaFoldDB" id="A0A2M9ZJR3"/>
<feature type="binding site" evidence="10">
    <location>
        <position position="207"/>
    </location>
    <ligand>
        <name>[4Fe-4S] cluster</name>
        <dbReference type="ChEBI" id="CHEBI:49883"/>
    </ligand>
</feature>
<feature type="domain" description="HhH-GPD" evidence="12">
    <location>
        <begin position="57"/>
        <end position="205"/>
    </location>
</feature>
<evidence type="ECO:0000256" key="9">
    <source>
        <dbReference type="ARBA" id="ARBA00023295"/>
    </source>
</evidence>
<comment type="catalytic activity">
    <reaction evidence="10">
        <text>2'-deoxyribonucleotide-(2'-deoxyribose 5'-phosphate)-2'-deoxyribonucleotide-DNA = a 3'-end 2'-deoxyribonucleotide-(2,3-dehydro-2,3-deoxyribose 5'-phosphate)-DNA + a 5'-end 5'-phospho-2'-deoxyribonucleoside-DNA + H(+)</text>
        <dbReference type="Rhea" id="RHEA:66592"/>
        <dbReference type="Rhea" id="RHEA-COMP:13180"/>
        <dbReference type="Rhea" id="RHEA-COMP:16897"/>
        <dbReference type="Rhea" id="RHEA-COMP:17067"/>
        <dbReference type="ChEBI" id="CHEBI:15378"/>
        <dbReference type="ChEBI" id="CHEBI:136412"/>
        <dbReference type="ChEBI" id="CHEBI:157695"/>
        <dbReference type="ChEBI" id="CHEBI:167181"/>
        <dbReference type="EC" id="4.2.99.18"/>
    </reaction>
</comment>
<evidence type="ECO:0000256" key="10">
    <source>
        <dbReference type="HAMAP-Rule" id="MF_00942"/>
    </source>
</evidence>
<dbReference type="Pfam" id="PF00730">
    <property type="entry name" value="HhH-GPD"/>
    <property type="match status" value="1"/>
</dbReference>
<dbReference type="EC" id="4.2.99.18" evidence="10"/>
<keyword evidence="7 10" id="KW-0411">Iron-sulfur</keyword>
<dbReference type="SMART" id="SM00478">
    <property type="entry name" value="ENDO3c"/>
    <property type="match status" value="1"/>
</dbReference>
<dbReference type="InterPro" id="IPR023170">
    <property type="entry name" value="HhH_base_excis_C"/>
</dbReference>
<keyword evidence="9 10" id="KW-0326">Glycosidase</keyword>
<keyword evidence="4 10" id="KW-0227">DNA damage</keyword>
<evidence type="ECO:0000259" key="11">
    <source>
        <dbReference type="SMART" id="SM00278"/>
    </source>
</evidence>
<name>A0A2M9ZJR3_9LEPT</name>
<dbReference type="EMBL" id="NPDZ01000011">
    <property type="protein sequence ID" value="PJZ72261.1"/>
    <property type="molecule type" value="Genomic_DNA"/>
</dbReference>
<gene>
    <name evidence="10" type="primary">nth</name>
    <name evidence="13" type="ORF">CH360_10500</name>
    <name evidence="14" type="ORF">CH373_15160</name>
</gene>
<dbReference type="Proteomes" id="UP000231962">
    <property type="component" value="Unassembled WGS sequence"/>
</dbReference>
<keyword evidence="3 10" id="KW-0479">Metal-binding</keyword>
<evidence type="ECO:0000256" key="1">
    <source>
        <dbReference type="ARBA" id="ARBA00008343"/>
    </source>
</evidence>
<evidence type="ECO:0000313" key="15">
    <source>
        <dbReference type="Proteomes" id="UP000231962"/>
    </source>
</evidence>
<dbReference type="PANTHER" id="PTHR10359:SF18">
    <property type="entry name" value="ENDONUCLEASE III"/>
    <property type="match status" value="1"/>
</dbReference>
<evidence type="ECO:0000313" key="13">
    <source>
        <dbReference type="EMBL" id="PJZ69436.1"/>
    </source>
</evidence>
<keyword evidence="5 10" id="KW-0378">Hydrolase</keyword>
<dbReference type="RefSeq" id="WP_100713998.1">
    <property type="nucleotide sequence ID" value="NZ_NPDY01000009.1"/>
</dbReference>
<dbReference type="OrthoDB" id="9800977at2"/>
<dbReference type="GO" id="GO:0006285">
    <property type="term" value="P:base-excision repair, AP site formation"/>
    <property type="evidence" value="ECO:0007669"/>
    <property type="project" value="TreeGrafter"/>
</dbReference>
<keyword evidence="2 10" id="KW-0004">4Fe-4S</keyword>
<dbReference type="InterPro" id="IPR005759">
    <property type="entry name" value="Nth"/>
</dbReference>
<comment type="cofactor">
    <cofactor evidence="10">
        <name>[4Fe-4S] cluster</name>
        <dbReference type="ChEBI" id="CHEBI:49883"/>
    </cofactor>
    <text evidence="10">Binds 1 [4Fe-4S] cluster.</text>
</comment>
<evidence type="ECO:0000256" key="4">
    <source>
        <dbReference type="ARBA" id="ARBA00022763"/>
    </source>
</evidence>
<dbReference type="GO" id="GO:0003677">
    <property type="term" value="F:DNA binding"/>
    <property type="evidence" value="ECO:0007669"/>
    <property type="project" value="UniProtKB-UniRule"/>
</dbReference>
<dbReference type="Pfam" id="PF00633">
    <property type="entry name" value="HHH"/>
    <property type="match status" value="1"/>
</dbReference>
<dbReference type="GO" id="GO:0140078">
    <property type="term" value="F:class I DNA-(apurinic or apyrimidinic site) endonuclease activity"/>
    <property type="evidence" value="ECO:0007669"/>
    <property type="project" value="UniProtKB-EC"/>
</dbReference>
<accession>A0A2M9ZJR3</accession>
<evidence type="ECO:0000259" key="12">
    <source>
        <dbReference type="SMART" id="SM00478"/>
    </source>
</evidence>
<dbReference type="Proteomes" id="UP000231990">
    <property type="component" value="Unassembled WGS sequence"/>
</dbReference>
<evidence type="ECO:0000256" key="3">
    <source>
        <dbReference type="ARBA" id="ARBA00022723"/>
    </source>
</evidence>
<dbReference type="InterPro" id="IPR003265">
    <property type="entry name" value="HhH-GPD_domain"/>
</dbReference>
<keyword evidence="10" id="KW-0456">Lyase</keyword>
<dbReference type="HAMAP" id="MF_00942">
    <property type="entry name" value="Nth"/>
    <property type="match status" value="1"/>
</dbReference>
<evidence type="ECO:0000256" key="6">
    <source>
        <dbReference type="ARBA" id="ARBA00023004"/>
    </source>
</evidence>
<dbReference type="PANTHER" id="PTHR10359">
    <property type="entry name" value="A/G-SPECIFIC ADENINE GLYCOSYLASE/ENDONUCLEASE III"/>
    <property type="match status" value="1"/>
</dbReference>
<comment type="function">
    <text evidence="10">DNA repair enzyme that has both DNA N-glycosylase activity and AP-lyase activity. The DNA N-glycosylase activity releases various damaged pyrimidines from DNA by cleaving the N-glycosidic bond, leaving an AP (apurinic/apyrimidinic) site. The AP-lyase activity cleaves the phosphodiester bond 3' to the AP site by a beta-elimination, leaving a 3'-terminal unsaturated sugar and a product with a terminal 5'-phosphate.</text>
</comment>
<feature type="domain" description="Helix-hairpin-helix DNA-binding motif class 1" evidence="11">
    <location>
        <begin position="128"/>
        <end position="147"/>
    </location>
</feature>
<keyword evidence="10" id="KW-0238">DNA-binding</keyword>
<evidence type="ECO:0000256" key="5">
    <source>
        <dbReference type="ARBA" id="ARBA00022801"/>
    </source>
</evidence>
<feature type="binding site" evidence="10">
    <location>
        <position position="223"/>
    </location>
    <ligand>
        <name>[4Fe-4S] cluster</name>
        <dbReference type="ChEBI" id="CHEBI:49883"/>
    </ligand>
</feature>
<dbReference type="Gene3D" id="1.10.1670.10">
    <property type="entry name" value="Helix-hairpin-Helix base-excision DNA repair enzymes (C-terminal)"/>
    <property type="match status" value="1"/>
</dbReference>